<protein>
    <submittedName>
        <fullName evidence="1">Uncharacterized protein</fullName>
    </submittedName>
</protein>
<dbReference type="AlphaFoldDB" id="A0A449D1X8"/>
<reference evidence="1 2" key="1">
    <citation type="submission" date="2019-02" db="EMBL/GenBank/DDBJ databases">
        <authorList>
            <consortium name="Pathogen Informatics"/>
        </authorList>
    </citation>
    <scope>NUCLEOTIDE SEQUENCE [LARGE SCALE GENOMIC DNA]</scope>
    <source>
        <strain evidence="1 2">3012STDY7078520</strain>
    </source>
</reference>
<dbReference type="Proteomes" id="UP000386281">
    <property type="component" value="Unassembled WGS sequence"/>
</dbReference>
<evidence type="ECO:0000313" key="2">
    <source>
        <dbReference type="Proteomes" id="UP000386281"/>
    </source>
</evidence>
<proteinExistence type="predicted"/>
<gene>
    <name evidence="1" type="ORF">NCTC12391_00790</name>
</gene>
<sequence>MGGRAVGRSGKFSPFRSFDFDAAVFLIFAAGKFELTLAREVPADAVEAFARYSPHTNGRQPTLRQVEDLGVDVTDEMRAAYEALDVGALKVRSI</sequence>
<organism evidence="1 2">
    <name type="scientific">Brevibacterium casei</name>
    <dbReference type="NCBI Taxonomy" id="33889"/>
    <lineage>
        <taxon>Bacteria</taxon>
        <taxon>Bacillati</taxon>
        <taxon>Actinomycetota</taxon>
        <taxon>Actinomycetes</taxon>
        <taxon>Micrococcales</taxon>
        <taxon>Brevibacteriaceae</taxon>
        <taxon>Brevibacterium</taxon>
    </lineage>
</organism>
<accession>A0A449D1X8</accession>
<name>A0A449D1X8_9MICO</name>
<evidence type="ECO:0000313" key="1">
    <source>
        <dbReference type="EMBL" id="VEW11615.1"/>
    </source>
</evidence>
<dbReference type="EMBL" id="CAACXN010000014">
    <property type="protein sequence ID" value="VEW11615.1"/>
    <property type="molecule type" value="Genomic_DNA"/>
</dbReference>